<feature type="transmembrane region" description="Helical" evidence="1">
    <location>
        <begin position="7"/>
        <end position="29"/>
    </location>
</feature>
<evidence type="ECO:0000256" key="1">
    <source>
        <dbReference type="SAM" id="Phobius"/>
    </source>
</evidence>
<evidence type="ECO:0000313" key="2">
    <source>
        <dbReference type="EMBL" id="QKJ25882.1"/>
    </source>
</evidence>
<keyword evidence="3" id="KW-1185">Reference proteome</keyword>
<dbReference type="Proteomes" id="UP000501003">
    <property type="component" value="Chromosome"/>
</dbReference>
<accession>A0A7D4Q796</accession>
<keyword evidence="1" id="KW-0812">Transmembrane</keyword>
<gene>
    <name evidence="2" type="ORF">HRU87_06990</name>
</gene>
<reference evidence="2 3" key="1">
    <citation type="submission" date="2020-05" db="EMBL/GenBank/DDBJ databases">
        <title>Aquirufa sp. strain 15G-AUS-rot a new Aquirufa species.</title>
        <authorList>
            <person name="Pitt A."/>
            <person name="Hahn M.W."/>
        </authorList>
    </citation>
    <scope>NUCLEOTIDE SEQUENCE [LARGE SCALE GENOMIC DNA]</scope>
    <source>
        <strain evidence="2 3">15G-AUS-rot</strain>
    </source>
</reference>
<sequence length="70" mass="7931">MKRFANLKSYLVFSLIAAAFSAAIVYYGTRIPETTMIWALITFIVSIVIVATIDLMVKHDDQDPNKPKLR</sequence>
<dbReference type="AlphaFoldDB" id="A0A7D4Q796"/>
<keyword evidence="1" id="KW-1133">Transmembrane helix</keyword>
<dbReference type="EMBL" id="CP054056">
    <property type="protein sequence ID" value="QKJ25882.1"/>
    <property type="molecule type" value="Genomic_DNA"/>
</dbReference>
<name>A0A7D4Q796_9MICO</name>
<proteinExistence type="predicted"/>
<feature type="transmembrane region" description="Helical" evidence="1">
    <location>
        <begin position="35"/>
        <end position="57"/>
    </location>
</feature>
<evidence type="ECO:0000313" key="3">
    <source>
        <dbReference type="Proteomes" id="UP000501003"/>
    </source>
</evidence>
<organism evidence="2 3">
    <name type="scientific">Aquiluna borgnonia</name>
    <dbReference type="NCBI Taxonomy" id="2499157"/>
    <lineage>
        <taxon>Bacteria</taxon>
        <taxon>Bacillati</taxon>
        <taxon>Actinomycetota</taxon>
        <taxon>Actinomycetes</taxon>
        <taxon>Micrococcales</taxon>
        <taxon>Microbacteriaceae</taxon>
        <taxon>Luna cluster</taxon>
        <taxon>Luna-1 subcluster</taxon>
        <taxon>Aquiluna</taxon>
    </lineage>
</organism>
<dbReference type="KEGG" id="aqg:HRU87_06990"/>
<keyword evidence="1" id="KW-0472">Membrane</keyword>
<protein>
    <submittedName>
        <fullName evidence="2">Uncharacterized protein</fullName>
    </submittedName>
</protein>
<dbReference type="RefSeq" id="WP_173494178.1">
    <property type="nucleotide sequence ID" value="NZ_CP054056.1"/>
</dbReference>